<gene>
    <name evidence="8" type="ORF">ASPTUDRAFT_922896</name>
</gene>
<evidence type="ECO:0000256" key="3">
    <source>
        <dbReference type="ARBA" id="ARBA00022553"/>
    </source>
</evidence>
<evidence type="ECO:0000313" key="9">
    <source>
        <dbReference type="Proteomes" id="UP000184304"/>
    </source>
</evidence>
<proteinExistence type="inferred from homology"/>
<dbReference type="Gene3D" id="2.30.38.10">
    <property type="entry name" value="Luciferase, Domain 3"/>
    <property type="match status" value="1"/>
</dbReference>
<sequence>MSFLSNKPRLTQNGGLAPAYNSQSEQPFAKPPVAIESCIHDLIEQRCQEQPEASAVCAWDGEFTYRQLSNLSRSLGALLSAQGVAPEVFVPVYFEKSRWTVIAILGILHAGGAFAQLVITSSQNAPQAGRLASNVVVVNEKTVLEDHNSVRGADSYSKPNNAAYAMFTSGSTGTPKGVVIEHRSVSSWAVAYGPRVGLTHTSRALQFSSYAFDGCLMESFPVLIHGGCVCIPSEEERRSDLVAAMNRLRVNWAFLTPSMTRSLDPIRLPMLRTLACGGEAMAAQDRDQWASHLSLFNVYGPTECTVVTCVQAVPEAADLPIKIGYPVGGSYWIVDEDDVQSLCAVGQIGELLIEGPIVGRGYMKDEANTANSFIDRPEWLRNLWPSARGKVYRTGDLARCHPDGSIECLGRKDSQLKIRGQRMEAAENEHHLRLHLPVKDAAVELIQAKDDPGTSLLAAFVVREIRNTCLSQTTNPEADLLASDEGFEILIQQVRSKMRQMFPGYMVPTVFLTLSSMPLMSISGKLDRRRLRQLGNPKSAENLTTPPRNLKEETMQRLWAEVLHLPAGCIGINDSFWNLGGNSIRAMKLAGIARRHGLTLRADEIWGASTLEEMASHARIDSLPSEETPAFSLCMDRSEQTEIVNQDEIEDIYPCTPLQEGLFSSAVTRPGVYTISLEYELPAHLEVDRFRNPILRTRIVSGKGACLYQAVIRDNIPWDTRNPSDDVPEEWKTWRLGRRLIRLALSDLKSSKTPRHFTLVIHHALQLVSRPFSPFVRYLTSQSQSEIDRHWMECLSGLNTVQFPKLPSPGYVPKPTGMTAHTIPIAAASDIDQITLPTRLTMAWALLLSHYTNSRDIVFGVTVAGRGAPVEGIESMTGPTIATIPRRLLLEPRATVIETLKSIQAQSLHTMFAEQAGLFVIQADEGEHRPSPMFSKVSSLTRPADISTYGITINAKPSSTSVLLEVTYDPLMVTDVQVERLTHQLEKIYLQIEQIPNAHVEDIESISSWDVATLRKWNGQPPVRVEQCAHELIYQRTLAQPEAPAVCSWDGGLSYLELDSYANNLAKHLVRMGVGPETFVPLYFEKSRWTTVAMLAVLKAGGAFTLLDFSHPKDRLQQICQELSASIAICSEATAPYVKQLGPMDVVILGPNHTKLVATECSVNITSSTPDNAMYVVFTSGSTGKPKGAVITHGSWCTMTQAVYPKLHLSHASRVLQFASHAFDASIFDYLTTLVAGGCVCVPSEHDRMSNLPKAIAELQANWALLTPTVARTISPQTSPSLKHLLLGGESMTPADVQQWSPYLQLMNAYGPAECAVIVTLQQAVRDPQMTANIGTTSGAVGWVVDPRNVNRLCPVGAVGELLVEGPTIAREYVNHPEMTAEAFVKDPTWMRTFRNRMTRLYRTGDLVQYTDTGEFRFVGRKDTQVKLRGQRVEIGEVEHHLRRCFPGAQGAVADVLSSQDGQAALLAGFVIRTPNEDQSCLILESDTSFSRAAAIALSRMRQALPSYMVPTVLIPLSRLPLSSTGKLDRCDLQRQTARLSREQLDKFRMAEKAPLREPETHTQAELRRLFGVVLSMPEGQIGVEDDFFDRGGDSLSAMKLVALAQRSGYSLTVGDIFTCPRIIDLAARTSIVDGICSGDVLPFSLVPDLRVQEDIISTLQAQANIARDQIEDMYPCTPMQEGLMALTLKSPGKYVATLSYDLVEGVDLDRFQAAWDATIVANPILRTRLAQGPGGSFQVVVREAPCWERYSTQQDYEERAEMAAMGPHVRLLRLSLIHDPPRFVVTIHHALYDGWSLSLLWDQAEAAYRGQTLQPRPFSPFIHYLQQQNDSTAFWRSEFEELSAAVFPVLPYPTYEPTPSQAIHRRHSMAADVMLNFTIPTAIQLAWAIILSYYTDSLDVVFGLTVSGRAAALHGIDKLTGPTVTTVPLRIKLDFDRFVQDEAHRIQKQLTAMTAHEQTGLRNIRPLSSDADKACQFQSHLGILSIPKSSHGTLATHIQSEHLDYGGFASYGFVLICQLAPEAHDHLDIIAQYDPGMLGVDQVQRIVMQFEHILDQIVSHPGLSLRCLSAVSDYDWKEMTGWNATLPPSSESCLHDLVLGHEISRSSALAVCAWDGDLTFEQLASSSLRLSQVLWNSGLQEGSVVPICLEKSKWSVICMVAILRSGATATCIDPILPIERLQSIMNQTKPQVVICSKETEGKFKGHSIATVLTVPFPMQVLGLGSGSAEKASVSPSSPAFIVFTSGSTGRPKGIVMEHRNLSTSIQYHREALNITQNSRMLHFASYAFDASVYEIFTTLVTGGCVCIPSESERMNAIEQFIADKQVNVALLTPSMLAILDPDQVPSLKTVISGGEALTRHVVSRWASRVALINAYGPAETIICAAGPVVEGDWTPGTVGPVLGGAAWVAAPSDPTRLVPLGAVGELIIEGPIVTRGYMNSPELTRAGYIDAPEWLTRFRNGRPGRLYRSGDLVELTTEGTVRFIGRKDTQIKLRGQRIELAEVEYHVRKCIGGFDAIVEIVNIDGSPILFACVVQGMSGGKAEDGLFLPPTGAFQRAMQVAQVSLRDAIPEYMIPSVFLPISKAPQTTGGKIDRNALRKAVEGLWPSKIQRYTAAAQRSHRQPSTAREKAIQAVWAHVLNKSLEMVGVDDSFFYLGGDSISAMQIVSQLKTAGIRTTVECIFQQSTIAKIATTAMSDVISPSDCRQEESCDTPFRLSPIQQLFLDRVPVHYDHFNQSFLFELQRPVQADKVEQAIQYIVRSHPMLRARFSRHPVGGWHQTITKDVDGSYRYEQHVNMTQKDAEPIFMEHQKTLSIENGPLLAVDLMSIHGEKQWLSIIAHHLVVDIVSWQTILDQLERLLGSMPVIPTSTMPFLRWSRLQEEHIASDPKIRDQAAPLALMDYWGLSETSNDYADVDVYETRLNYQHTSYLLGPANEAFRTRPIELLQAALMHAFARTFPDRPTPVVFNEAHGRDPWADDIDVTGTVGWFTNIWPSHVPLDPGTDLIDAVCRTKDGRRDSQDLGRFFLGTRQGRESALEILFNYVGALEIGKISNSLFKRAPLPISELVNQGPHVGRFALIDILAEVTDGTLSVQFMYNRRMRHAERIIEWAERTQGALSSLAQRLPTIPSRLTRSDVPLLRLTDGQFSEFQAQIVDQLTTAGKAVEDAYPCSPIQLGMLLSQAKNPQNYTSRLVWTMQAQDEGPIQIDRLMRAWGQVVNRHRLLRTIFVDSLRGDGSIDQVVLENVQPTIVNLVITGTKSLIQGLSHLERSPLPDLHPAHRLTICQSPTGSVGCALDVNHALVDGNSRQIILHDLLLACDGMLPPESDHVYRDYVSYLQQPLLDPARTYWDQYTEGLEPCIFPNLMGGSENIPTAEIGRVDRSLRGISSLREFCRINELTMASVFQVAWGLVLRAYARTEDICYGYMTSGRDTPIAGIEDAVGPFINMLVQRLDFRGGSSTLELLRKCQIDFAHSLSFQYLSLAEVTHRHQHNLFNSIISVQSFMARYTLPHSSLIIDDQGGNDPTEYDLAVNIGIDVDDIHIVMDFRCGLLTNDQAAFVLDAFEQAVQGIVDFSDQPARSVPLLGGSSYETIRRWNQKIPQPVERCVGDMILDNYRTKPSSPAVCAWDGDFTYAGLETQSARLGRELRGCYGVGPEVFVPIYATRSRWVTVAITAVIRAGGAFILLDPSHPLPRLRTICADARAAVILAPSQSQDIAAQLVSRVVTFGEELGEAGDSSGDVHGGTEMAPELTPNNALYGIFTSGSTGQPEGVIVHHRAFATSAVSQAGTLKIGPESRVLQFASFAFDAAIGEILTTLVQGGCVCIPSNEQRQQALSRAAYELQANWALLTPSVARALRPADFPTLRTLVLGGEAVSSKEVQIWSPNLDVIVGYGPAECAVWCSGTVEHPGSDYCSLGRPFGCRMWIVEAENPDILVPIGTVGELVVEGPNIARGYLNDARTARAAFLDGPRPWLNGKTSRLFRTGDLARYKADGSLHFVGRKDLQVKLRGQRFELAEVEHHLRQVFDQTHGTLAEVATTCNDTKLLVAYIHLPDLSISAEGPGELLIRPATHTFRSSVQAAQTKLRMCMPEYMVPTLYLPLQQVPLTANGKMDRRRLRDAVRILSLADLEAYSASATTRTKPSTPVEQCLQQIWSEILNRPKSTIGLEDNFFRLGGDSIRAMGMIPAAREVGYRITMADIFNNPRLGDLARVARPTPGIAVASLALAPFALIENSRDLTDTAAEHCGIYPHQIEDIYPCTPLQEGLMALSNKITDRYKVTFRYQLEPQVELEQFQTSWVAIAAINPILRTRMIQSDYHPGTFQVVLFDSPHFHIFESQEVCDEHIRDCQMALGNALVDFSLICSRDLDAVQFYLTMHHAVYDGWTLPSLWTQVEAHYRHKRMPTPPPFNQFIEYVQLQANVAAGYWRNEFSGLSAPVWPPLPSARHVPVADASLHQTITGLHSSSLKYTTTTFIHLAWAMVISYQTDSDDIVYGVTLNGRGTPLTGIEDMTGPTFSSFPLRVQLGLDCYTVEDALSKIQQQAADRIPFQHFGLQNIRTTSPEAVQACQFQSYLAIQAAPPSQEASSLVAELRDGREDYGALAEYAFVMVCRLNDADISSMQVIANYDPQVISSAMAKRIAGQFSHILQQLPKNLQTPLNQLAVLSPDDNNQLSVWNRELPSSLDVCLHDLVRAHATVAPDSAAICAWDGKLTYAQLMALSGQLANQLRVFGVHPSALVPLCFEKSKWTAVAMLAVLRAGGACVPLDPGHPPHHIQNIVRRTKAKLILASHKNRQRFQAKCDAKVVTIPLQGVAAQATTESWPAPSCHDVAFVIFTSGSTGEPKGILIEHVDLCTGIRDHSPPMRINSSTRALHFASYAFDASIYELFSVLANGGCVCIPSDLDRLGNLAGFIREAQVNFALLTPSVIDRLLRPELVPRLDTIAFGGEAVTQDIVDRWSPNRRLINAYGPAEATICAVGDINPCSWTAGMIGPVIGGVGWVTMPSDVSRLAPVGAVGELVIEGPVVTRGYLDDPERTAAAYISPPGWLTRFRGKERPGRLYRTGDLVQYTDDGGIRFVGRKDTQIKLRGQRIELAHVEYHVRQCFPEAAEIIAEIVLREGRNPTLIAFIAQTPSDGGKYANDQSDAYHDSSLFLRSCTSFRRQVEAATARLQSLLPAYMVPAMFLRLAHVPRTGSDKLDRRQLRDHTSLLSSDQIRALSAGSEGISSTSYPPQTARERLLQQLWATVLKIPLHRIGIKDDFFESGGDSIQAMRMVSLLRREGLSLNVSDIFAWPVLEEQARGAREHSIGLVDVETYHPGSLLDIKTADLQTFATRELGYPFNTSVSGWFTGLEVEDILPTTEFQRQFLEHQQIHYIQLHLPVEIDAVRLEKACRAIVDKHPMLRSAFLPYQEGYLQPLFRRLDFDFIQISCSEDFDACIECLCVENASAGVAWGTPYFQTLLVSQSPSNSVLIVRGSHAQFDGESMPLIIQDLISVYETGQLDQVTSPSFALYLRHRQIQANPRTYNFWEQYLRDAAMTTLNLSGSDSDLPLNARRTIPLPTPPRGVTMSSFINAAWAVVLAQVTGQRDLVFGHVLNGRDIPVASIHAMSGPCVTVSPIRITIPSSSSNNQVLDLLYHVQHQYTQTLPYAGIDFETIRQHSTSWPANVSFGSLLTHQNGAHKSNYTFQGVECTLKTRVIGDVPQFHVVTVPLQDQNQLIVYLDISSRLGSLGDIEDLSERFCSAIADLDRGVVPL</sequence>
<evidence type="ECO:0000256" key="4">
    <source>
        <dbReference type="ARBA" id="ARBA00022598"/>
    </source>
</evidence>
<dbReference type="FunFam" id="3.40.50.12780:FF:000014">
    <property type="entry name" value="Nonribosomal peptide synthetase 1"/>
    <property type="match status" value="3"/>
</dbReference>
<dbReference type="VEuPathDB" id="FungiDB:ASPTUDRAFT_922896"/>
<dbReference type="InterPro" id="IPR020806">
    <property type="entry name" value="PKS_PP-bd"/>
</dbReference>
<dbReference type="InterPro" id="IPR001242">
    <property type="entry name" value="Condensation_dom"/>
</dbReference>
<dbReference type="Gene3D" id="3.40.50.980">
    <property type="match status" value="2"/>
</dbReference>
<dbReference type="Gene3D" id="3.30.300.30">
    <property type="match status" value="5"/>
</dbReference>
<dbReference type="Gene3D" id="3.30.559.30">
    <property type="entry name" value="Nonribosomal peptide synthetase, condensation domain"/>
    <property type="match status" value="6"/>
</dbReference>
<dbReference type="InterPro" id="IPR045851">
    <property type="entry name" value="AMP-bd_C_sf"/>
</dbReference>
<dbReference type="Gene3D" id="3.40.50.12780">
    <property type="entry name" value="N-terminal domain of ligase-like"/>
    <property type="match status" value="4"/>
</dbReference>
<dbReference type="SUPFAM" id="SSF56801">
    <property type="entry name" value="Acetyl-CoA synthetase-like"/>
    <property type="match status" value="5"/>
</dbReference>
<keyword evidence="2" id="KW-0596">Phosphopantetheine</keyword>
<dbReference type="GO" id="GO:0016874">
    <property type="term" value="F:ligase activity"/>
    <property type="evidence" value="ECO:0007669"/>
    <property type="project" value="UniProtKB-KW"/>
</dbReference>
<feature type="domain" description="Carrier" evidence="7">
    <location>
        <begin position="5232"/>
        <end position="5308"/>
    </location>
</feature>
<dbReference type="GO" id="GO:1904091">
    <property type="term" value="F:non-ribosomal peptide synthetase activity"/>
    <property type="evidence" value="ECO:0007669"/>
    <property type="project" value="UniProtKB-ARBA"/>
</dbReference>
<dbReference type="PROSITE" id="PS00012">
    <property type="entry name" value="PHOSPHOPANTETHEINE"/>
    <property type="match status" value="1"/>
</dbReference>
<dbReference type="GO" id="GO:0044550">
    <property type="term" value="P:secondary metabolite biosynthetic process"/>
    <property type="evidence" value="ECO:0007669"/>
    <property type="project" value="TreeGrafter"/>
</dbReference>
<evidence type="ECO:0000256" key="1">
    <source>
        <dbReference type="ARBA" id="ARBA00005179"/>
    </source>
</evidence>
<organism evidence="8 9">
    <name type="scientific">Aspergillus tubingensis (strain CBS 134.48)</name>
    <dbReference type="NCBI Taxonomy" id="767770"/>
    <lineage>
        <taxon>Eukaryota</taxon>
        <taxon>Fungi</taxon>
        <taxon>Dikarya</taxon>
        <taxon>Ascomycota</taxon>
        <taxon>Pezizomycotina</taxon>
        <taxon>Eurotiomycetes</taxon>
        <taxon>Eurotiomycetidae</taxon>
        <taxon>Eurotiales</taxon>
        <taxon>Aspergillaceae</taxon>
        <taxon>Aspergillus</taxon>
        <taxon>Aspergillus subgen. Circumdati</taxon>
    </lineage>
</organism>
<dbReference type="FunFam" id="1.10.1200.10:FF:000005">
    <property type="entry name" value="Nonribosomal peptide synthetase 1"/>
    <property type="match status" value="3"/>
</dbReference>
<accession>A0A1L9NA34</accession>
<dbReference type="PROSITE" id="PS00455">
    <property type="entry name" value="AMP_BINDING"/>
    <property type="match status" value="3"/>
</dbReference>
<dbReference type="GO" id="GO:0043041">
    <property type="term" value="P:amino acid activation for nonribosomal peptide biosynthetic process"/>
    <property type="evidence" value="ECO:0007669"/>
    <property type="project" value="TreeGrafter"/>
</dbReference>
<dbReference type="Pfam" id="PF00668">
    <property type="entry name" value="Condensation"/>
    <property type="match status" value="6"/>
</dbReference>
<keyword evidence="4" id="KW-0436">Ligase</keyword>
<dbReference type="GO" id="GO:0031177">
    <property type="term" value="F:phosphopantetheine binding"/>
    <property type="evidence" value="ECO:0007669"/>
    <property type="project" value="InterPro"/>
</dbReference>
<dbReference type="InterPro" id="IPR006162">
    <property type="entry name" value="Ppantetheine_attach_site"/>
</dbReference>
<reference evidence="9" key="1">
    <citation type="journal article" date="2017" name="Genome Biol.">
        <title>Comparative genomics reveals high biological diversity and specific adaptations in the industrially and medically important fungal genus Aspergillus.</title>
        <authorList>
            <person name="de Vries R.P."/>
            <person name="Riley R."/>
            <person name="Wiebenga A."/>
            <person name="Aguilar-Osorio G."/>
            <person name="Amillis S."/>
            <person name="Uchima C.A."/>
            <person name="Anderluh G."/>
            <person name="Asadollahi M."/>
            <person name="Askin M."/>
            <person name="Barry K."/>
            <person name="Battaglia E."/>
            <person name="Bayram O."/>
            <person name="Benocci T."/>
            <person name="Braus-Stromeyer S.A."/>
            <person name="Caldana C."/>
            <person name="Canovas D."/>
            <person name="Cerqueira G.C."/>
            <person name="Chen F."/>
            <person name="Chen W."/>
            <person name="Choi C."/>
            <person name="Clum A."/>
            <person name="Dos Santos R.A."/>
            <person name="Damasio A.R."/>
            <person name="Diallinas G."/>
            <person name="Emri T."/>
            <person name="Fekete E."/>
            <person name="Flipphi M."/>
            <person name="Freyberg S."/>
            <person name="Gallo A."/>
            <person name="Gournas C."/>
            <person name="Habgood R."/>
            <person name="Hainaut M."/>
            <person name="Harispe M.L."/>
            <person name="Henrissat B."/>
            <person name="Hilden K.S."/>
            <person name="Hope R."/>
            <person name="Hossain A."/>
            <person name="Karabika E."/>
            <person name="Karaffa L."/>
            <person name="Karanyi Z."/>
            <person name="Krasevec N."/>
            <person name="Kuo A."/>
            <person name="Kusch H."/>
            <person name="LaButti K."/>
            <person name="Lagendijk E.L."/>
            <person name="Lapidus A."/>
            <person name="Levasseur A."/>
            <person name="Lindquist E."/>
            <person name="Lipzen A."/>
            <person name="Logrieco A.F."/>
            <person name="MacCabe A."/>
            <person name="Maekelae M.R."/>
            <person name="Malavazi I."/>
            <person name="Melin P."/>
            <person name="Meyer V."/>
            <person name="Mielnichuk N."/>
            <person name="Miskei M."/>
            <person name="Molnar A.P."/>
            <person name="Mule G."/>
            <person name="Ngan C.Y."/>
            <person name="Orejas M."/>
            <person name="Orosz E."/>
            <person name="Ouedraogo J.P."/>
            <person name="Overkamp K.M."/>
            <person name="Park H.-S."/>
            <person name="Perrone G."/>
            <person name="Piumi F."/>
            <person name="Punt P.J."/>
            <person name="Ram A.F."/>
            <person name="Ramon A."/>
            <person name="Rauscher S."/>
            <person name="Record E."/>
            <person name="Riano-Pachon D.M."/>
            <person name="Robert V."/>
            <person name="Roehrig J."/>
            <person name="Ruller R."/>
            <person name="Salamov A."/>
            <person name="Salih N.S."/>
            <person name="Samson R.A."/>
            <person name="Sandor E."/>
            <person name="Sanguinetti M."/>
            <person name="Schuetze T."/>
            <person name="Sepcic K."/>
            <person name="Shelest E."/>
            <person name="Sherlock G."/>
            <person name="Sophianopoulou V."/>
            <person name="Squina F.M."/>
            <person name="Sun H."/>
            <person name="Susca A."/>
            <person name="Todd R.B."/>
            <person name="Tsang A."/>
            <person name="Unkles S.E."/>
            <person name="van de Wiele N."/>
            <person name="van Rossen-Uffink D."/>
            <person name="Oliveira J.V."/>
            <person name="Vesth T.C."/>
            <person name="Visser J."/>
            <person name="Yu J.-H."/>
            <person name="Zhou M."/>
            <person name="Andersen M.R."/>
            <person name="Archer D.B."/>
            <person name="Baker S.E."/>
            <person name="Benoit I."/>
            <person name="Brakhage A.A."/>
            <person name="Braus G.H."/>
            <person name="Fischer R."/>
            <person name="Frisvad J.C."/>
            <person name="Goldman G.H."/>
            <person name="Houbraken J."/>
            <person name="Oakley B."/>
            <person name="Pocsi I."/>
            <person name="Scazzocchio C."/>
            <person name="Seiboth B."/>
            <person name="vanKuyk P.A."/>
            <person name="Wortman J."/>
            <person name="Dyer P.S."/>
            <person name="Grigoriev I.V."/>
        </authorList>
    </citation>
    <scope>NUCLEOTIDE SEQUENCE [LARGE SCALE GENOMIC DNA]</scope>
    <source>
        <strain evidence="9">CBS 134.48</strain>
    </source>
</reference>
<comment type="pathway">
    <text evidence="1">Secondary metabolite biosynthesis.</text>
</comment>
<dbReference type="FunFam" id="3.30.559.10:FF:000016">
    <property type="entry name" value="Nonribosomal peptide synthase Pes1"/>
    <property type="match status" value="1"/>
</dbReference>
<dbReference type="Proteomes" id="UP000184304">
    <property type="component" value="Unassembled WGS sequence"/>
</dbReference>
<dbReference type="CDD" id="cd19545">
    <property type="entry name" value="FUM14_C_NRPS-like"/>
    <property type="match status" value="3"/>
</dbReference>
<feature type="domain" description="Carrier" evidence="7">
    <location>
        <begin position="546"/>
        <end position="622"/>
    </location>
</feature>
<keyword evidence="9" id="KW-1185">Reference proteome</keyword>
<dbReference type="PROSITE" id="PS50075">
    <property type="entry name" value="CARRIER"/>
    <property type="match status" value="5"/>
</dbReference>
<dbReference type="PANTHER" id="PTHR45527:SF16">
    <property type="entry name" value="NONRIBOSOMAL PEPTIDE SYNTHASE ATNA-RELATED"/>
    <property type="match status" value="1"/>
</dbReference>
<dbReference type="InterPro" id="IPR036736">
    <property type="entry name" value="ACP-like_sf"/>
</dbReference>
<evidence type="ECO:0000256" key="5">
    <source>
        <dbReference type="ARBA" id="ARBA00022737"/>
    </source>
</evidence>
<dbReference type="SUPFAM" id="SSF52777">
    <property type="entry name" value="CoA-dependent acyltransferases"/>
    <property type="match status" value="12"/>
</dbReference>
<dbReference type="InterPro" id="IPR020845">
    <property type="entry name" value="AMP-binding_CS"/>
</dbReference>
<dbReference type="OMA" id="HAMERIV"/>
<dbReference type="PANTHER" id="PTHR45527">
    <property type="entry name" value="NONRIBOSOMAL PEPTIDE SYNTHETASE"/>
    <property type="match status" value="1"/>
</dbReference>
<dbReference type="InterPro" id="IPR000873">
    <property type="entry name" value="AMP-dep_synth/lig_dom"/>
</dbReference>
<dbReference type="CDD" id="cd05918">
    <property type="entry name" value="A_NRPS_SidN3_like"/>
    <property type="match status" value="5"/>
</dbReference>
<protein>
    <recommendedName>
        <fullName evidence="7">Carrier domain-containing protein</fullName>
    </recommendedName>
</protein>
<evidence type="ECO:0000256" key="2">
    <source>
        <dbReference type="ARBA" id="ARBA00022450"/>
    </source>
</evidence>
<feature type="domain" description="Carrier" evidence="7">
    <location>
        <begin position="1558"/>
        <end position="1634"/>
    </location>
</feature>
<dbReference type="Pfam" id="PF00550">
    <property type="entry name" value="PP-binding"/>
    <property type="match status" value="5"/>
</dbReference>
<dbReference type="FunFam" id="3.30.559.30:FF:000002">
    <property type="entry name" value="Nonribosomal peptide synthase Pes1"/>
    <property type="match status" value="1"/>
</dbReference>
<keyword evidence="5" id="KW-0677">Repeat</keyword>
<dbReference type="InterPro" id="IPR010071">
    <property type="entry name" value="AA_adenyl_dom"/>
</dbReference>
<dbReference type="FunFam" id="3.30.300.30:FF:000015">
    <property type="entry name" value="Nonribosomal peptide synthase SidD"/>
    <property type="match status" value="5"/>
</dbReference>
<evidence type="ECO:0000256" key="6">
    <source>
        <dbReference type="ARBA" id="ARBA00029454"/>
    </source>
</evidence>
<evidence type="ECO:0000259" key="7">
    <source>
        <dbReference type="PROSITE" id="PS50075"/>
    </source>
</evidence>
<dbReference type="OrthoDB" id="416786at2759"/>
<dbReference type="GO" id="GO:0005737">
    <property type="term" value="C:cytoplasm"/>
    <property type="evidence" value="ECO:0007669"/>
    <property type="project" value="TreeGrafter"/>
</dbReference>
<dbReference type="NCBIfam" id="TIGR01733">
    <property type="entry name" value="AA-adenyl-dom"/>
    <property type="match status" value="4"/>
</dbReference>
<dbReference type="NCBIfam" id="NF003417">
    <property type="entry name" value="PRK04813.1"/>
    <property type="match status" value="5"/>
</dbReference>
<feature type="domain" description="Carrier" evidence="7">
    <location>
        <begin position="2623"/>
        <end position="2699"/>
    </location>
</feature>
<dbReference type="EMBL" id="KV878187">
    <property type="protein sequence ID" value="OJI86150.1"/>
    <property type="molecule type" value="Genomic_DNA"/>
</dbReference>
<dbReference type="InterPro" id="IPR009081">
    <property type="entry name" value="PP-bd_ACP"/>
</dbReference>
<name>A0A1L9NA34_ASPTC</name>
<dbReference type="SUPFAM" id="SSF47336">
    <property type="entry name" value="ACP-like"/>
    <property type="match status" value="5"/>
</dbReference>
<dbReference type="Gene3D" id="1.10.1200.10">
    <property type="entry name" value="ACP-like"/>
    <property type="match status" value="5"/>
</dbReference>
<dbReference type="SMART" id="SM00823">
    <property type="entry name" value="PKS_PP"/>
    <property type="match status" value="4"/>
</dbReference>
<dbReference type="CDD" id="cd19542">
    <property type="entry name" value="CT_NRPS-like"/>
    <property type="match status" value="2"/>
</dbReference>
<dbReference type="STRING" id="767770.A0A1L9NA34"/>
<dbReference type="Gene3D" id="3.30.559.10">
    <property type="entry name" value="Chloramphenicol acetyltransferase-like domain"/>
    <property type="match status" value="6"/>
</dbReference>
<dbReference type="FunFam" id="3.30.559.30:FF:000003">
    <property type="entry name" value="Nonribosomal peptide synthase SidD"/>
    <property type="match status" value="2"/>
</dbReference>
<dbReference type="InterPro" id="IPR023213">
    <property type="entry name" value="CAT-like_dom_sf"/>
</dbReference>
<dbReference type="InterPro" id="IPR042099">
    <property type="entry name" value="ANL_N_sf"/>
</dbReference>
<keyword evidence="3" id="KW-0597">Phosphoprotein</keyword>
<evidence type="ECO:0000313" key="8">
    <source>
        <dbReference type="EMBL" id="OJI86150.1"/>
    </source>
</evidence>
<dbReference type="Pfam" id="PF00501">
    <property type="entry name" value="AMP-binding"/>
    <property type="match status" value="6"/>
</dbReference>
<comment type="similarity">
    <text evidence="6">Belongs to the NRP synthetase family.</text>
</comment>
<feature type="domain" description="Carrier" evidence="7">
    <location>
        <begin position="4143"/>
        <end position="4219"/>
    </location>
</feature>